<evidence type="ECO:0000256" key="1">
    <source>
        <dbReference type="ARBA" id="ARBA00022527"/>
    </source>
</evidence>
<protein>
    <submittedName>
        <fullName evidence="5">Uncharacterized protein</fullName>
    </submittedName>
</protein>
<gene>
    <name evidence="5" type="ORF">PCOR1329_LOCUS9230</name>
</gene>
<proteinExistence type="predicted"/>
<evidence type="ECO:0000256" key="3">
    <source>
        <dbReference type="ARBA" id="ARBA00022741"/>
    </source>
</evidence>
<keyword evidence="4" id="KW-0418">Kinase</keyword>
<dbReference type="PANTHER" id="PTHR31756">
    <property type="entry name" value="PYRUVATE, PHOSPHATE DIKINASE REGULATORY PROTEIN 1, CHLOROPLASTIC"/>
    <property type="match status" value="1"/>
</dbReference>
<name>A0ABN9Q9V9_9DINO</name>
<keyword evidence="3" id="KW-0547">Nucleotide-binding</keyword>
<evidence type="ECO:0000256" key="2">
    <source>
        <dbReference type="ARBA" id="ARBA00022679"/>
    </source>
</evidence>
<keyword evidence="6" id="KW-1185">Reference proteome</keyword>
<evidence type="ECO:0000313" key="6">
    <source>
        <dbReference type="Proteomes" id="UP001189429"/>
    </source>
</evidence>
<dbReference type="InterPro" id="IPR005177">
    <property type="entry name" value="Kinase-pyrophosphorylase"/>
</dbReference>
<comment type="caution">
    <text evidence="5">The sequence shown here is derived from an EMBL/GenBank/DDBJ whole genome shotgun (WGS) entry which is preliminary data.</text>
</comment>
<dbReference type="Pfam" id="PF03618">
    <property type="entry name" value="Kinase-PPPase"/>
    <property type="match status" value="1"/>
</dbReference>
<dbReference type="EMBL" id="CAUYUJ010002558">
    <property type="protein sequence ID" value="CAK0801341.1"/>
    <property type="molecule type" value="Genomic_DNA"/>
</dbReference>
<evidence type="ECO:0000313" key="5">
    <source>
        <dbReference type="EMBL" id="CAK0801341.1"/>
    </source>
</evidence>
<organism evidence="5 6">
    <name type="scientific">Prorocentrum cordatum</name>
    <dbReference type="NCBI Taxonomy" id="2364126"/>
    <lineage>
        <taxon>Eukaryota</taxon>
        <taxon>Sar</taxon>
        <taxon>Alveolata</taxon>
        <taxon>Dinophyceae</taxon>
        <taxon>Prorocentrales</taxon>
        <taxon>Prorocentraceae</taxon>
        <taxon>Prorocentrum</taxon>
    </lineage>
</organism>
<dbReference type="Proteomes" id="UP001189429">
    <property type="component" value="Unassembled WGS sequence"/>
</dbReference>
<keyword evidence="1" id="KW-0723">Serine/threonine-protein kinase</keyword>
<reference evidence="5" key="1">
    <citation type="submission" date="2023-10" db="EMBL/GenBank/DDBJ databases">
        <authorList>
            <person name="Chen Y."/>
            <person name="Shah S."/>
            <person name="Dougan E. K."/>
            <person name="Thang M."/>
            <person name="Chan C."/>
        </authorList>
    </citation>
    <scope>NUCLEOTIDE SEQUENCE [LARGE SCALE GENOMIC DNA]</scope>
</reference>
<dbReference type="PANTHER" id="PTHR31756:SF3">
    <property type="entry name" value="PYRUVATE, PHOSPHATE DIKINASE REGULATORY PROTEIN 1, CHLOROPLASTIC"/>
    <property type="match status" value="1"/>
</dbReference>
<accession>A0ABN9Q9V9</accession>
<keyword evidence="2" id="KW-0808">Transferase</keyword>
<sequence length="319" mass="34736">MRNEIRSMAQGRGRSAPGTGKCVYALSDDSGETVQLLLSRLLVQYSDLEPPSVRFFPRLGSVAEVREIVAQAQASQQDIFILATLVQPSLSDALAKFGGEMQGKTYNAIADLQRIVERSTSSSASEQLVLDSSNDGFFIDAPINGDGPVKQIPSVNSDFFRMAEAVQFAQQHISGVNAQEWPDADVLLVGPSRVGKETLAYYLAHRGVKAACVAISSAGSAPPALSNVDPRKVVLLTMSSDFLMKRRQYRVQELKRKGVPVFYDASYTNLQSIELELDSVAQLARNQVGWVGPLDITDYDIPEACDMVLTVLKQASFKA</sequence>
<evidence type="ECO:0000256" key="4">
    <source>
        <dbReference type="ARBA" id="ARBA00022777"/>
    </source>
</evidence>